<evidence type="ECO:0000259" key="9">
    <source>
        <dbReference type="PROSITE" id="PS51676"/>
    </source>
</evidence>
<dbReference type="Pfam" id="PF01846">
    <property type="entry name" value="FF"/>
    <property type="match status" value="4"/>
</dbReference>
<dbReference type="InterPro" id="IPR001202">
    <property type="entry name" value="WW_dom"/>
</dbReference>
<feature type="domain" description="WW" evidence="8">
    <location>
        <begin position="192"/>
        <end position="225"/>
    </location>
</feature>
<feature type="compositionally biased region" description="Basic and acidic residues" evidence="7">
    <location>
        <begin position="827"/>
        <end position="860"/>
    </location>
</feature>
<organism evidence="10 11">
    <name type="scientific">Furculomyces boomerangus</name>
    <dbReference type="NCBI Taxonomy" id="61424"/>
    <lineage>
        <taxon>Eukaryota</taxon>
        <taxon>Fungi</taxon>
        <taxon>Fungi incertae sedis</taxon>
        <taxon>Zoopagomycota</taxon>
        <taxon>Kickxellomycotina</taxon>
        <taxon>Harpellomycetes</taxon>
        <taxon>Harpellales</taxon>
        <taxon>Harpellaceae</taxon>
        <taxon>Furculomyces</taxon>
    </lineage>
</organism>
<dbReference type="InterPro" id="IPR039726">
    <property type="entry name" value="Prp40-like"/>
</dbReference>
<dbReference type="EMBL" id="MBFT01000087">
    <property type="protein sequence ID" value="PVU98210.1"/>
    <property type="molecule type" value="Genomic_DNA"/>
</dbReference>
<dbReference type="PROSITE" id="PS50020">
    <property type="entry name" value="WW_DOMAIN_2"/>
    <property type="match status" value="4"/>
</dbReference>
<comment type="subcellular location">
    <subcellularLocation>
        <location evidence="1">Nucleus</location>
    </subcellularLocation>
</comment>
<evidence type="ECO:0000313" key="11">
    <source>
        <dbReference type="Proteomes" id="UP000245699"/>
    </source>
</evidence>
<dbReference type="Proteomes" id="UP000245699">
    <property type="component" value="Unassembled WGS sequence"/>
</dbReference>
<feature type="domain" description="WW" evidence="8">
    <location>
        <begin position="1"/>
        <end position="31"/>
    </location>
</feature>
<feature type="domain" description="WW" evidence="8">
    <location>
        <begin position="36"/>
        <end position="69"/>
    </location>
</feature>
<dbReference type="GO" id="GO:0071004">
    <property type="term" value="C:U2-type prespliceosome"/>
    <property type="evidence" value="ECO:0007669"/>
    <property type="project" value="TreeGrafter"/>
</dbReference>
<dbReference type="AlphaFoldDB" id="A0A2T9Z0U4"/>
<accession>A0A2T9Z0U4</accession>
<evidence type="ECO:0000256" key="1">
    <source>
        <dbReference type="ARBA" id="ARBA00004123"/>
    </source>
</evidence>
<evidence type="ECO:0000256" key="4">
    <source>
        <dbReference type="ARBA" id="ARBA00023187"/>
    </source>
</evidence>
<feature type="region of interest" description="Disordered" evidence="7">
    <location>
        <begin position="804"/>
        <end position="892"/>
    </location>
</feature>
<comment type="caution">
    <text evidence="10">The sequence shown here is derived from an EMBL/GenBank/DDBJ whole genome shotgun (WGS) entry which is preliminary data.</text>
</comment>
<dbReference type="InterPro" id="IPR002713">
    <property type="entry name" value="FF_domain"/>
</dbReference>
<protein>
    <submittedName>
        <fullName evidence="10">Uncharacterized protein</fullName>
    </submittedName>
</protein>
<keyword evidence="4" id="KW-0508">mRNA splicing</keyword>
<evidence type="ECO:0000256" key="2">
    <source>
        <dbReference type="ARBA" id="ARBA00022664"/>
    </source>
</evidence>
<feature type="compositionally biased region" description="Polar residues" evidence="7">
    <location>
        <begin position="288"/>
        <end position="308"/>
    </location>
</feature>
<evidence type="ECO:0000256" key="3">
    <source>
        <dbReference type="ARBA" id="ARBA00022737"/>
    </source>
</evidence>
<feature type="domain" description="WW" evidence="8">
    <location>
        <begin position="230"/>
        <end position="263"/>
    </location>
</feature>
<dbReference type="InterPro" id="IPR036020">
    <property type="entry name" value="WW_dom_sf"/>
</dbReference>
<dbReference type="InterPro" id="IPR036517">
    <property type="entry name" value="FF_domain_sf"/>
</dbReference>
<reference evidence="10 11" key="1">
    <citation type="journal article" date="2018" name="MBio">
        <title>Comparative Genomics Reveals the Core Gene Toolbox for the Fungus-Insect Symbiosis.</title>
        <authorList>
            <person name="Wang Y."/>
            <person name="Stata M."/>
            <person name="Wang W."/>
            <person name="Stajich J.E."/>
            <person name="White M.M."/>
            <person name="Moncalvo J.M."/>
        </authorList>
    </citation>
    <scope>NUCLEOTIDE SEQUENCE [LARGE SCALE GENOMIC DNA]</scope>
    <source>
        <strain evidence="10 11">AUS-77-4</strain>
    </source>
</reference>
<keyword evidence="3" id="KW-0677">Repeat</keyword>
<dbReference type="Gene3D" id="1.10.10.440">
    <property type="entry name" value="FF domain"/>
    <property type="match status" value="4"/>
</dbReference>
<feature type="region of interest" description="Disordered" evidence="7">
    <location>
        <begin position="288"/>
        <end position="315"/>
    </location>
</feature>
<keyword evidence="6" id="KW-0175">Coiled coil</keyword>
<dbReference type="SMART" id="SM00441">
    <property type="entry name" value="FF"/>
    <property type="match status" value="4"/>
</dbReference>
<feature type="region of interest" description="Disordered" evidence="7">
    <location>
        <begin position="94"/>
        <end position="122"/>
    </location>
</feature>
<dbReference type="PANTHER" id="PTHR11864">
    <property type="entry name" value="PRE-MRNA-PROCESSING PROTEIN PRP40"/>
    <property type="match status" value="1"/>
</dbReference>
<dbReference type="FunFam" id="1.10.10.440:FF:000013">
    <property type="entry name" value="pre-mRNA-processing protein 40A isoform X1"/>
    <property type="match status" value="2"/>
</dbReference>
<dbReference type="GO" id="GO:0003723">
    <property type="term" value="F:RNA binding"/>
    <property type="evidence" value="ECO:0007669"/>
    <property type="project" value="TreeGrafter"/>
</dbReference>
<dbReference type="OrthoDB" id="187617at2759"/>
<feature type="domain" description="FF" evidence="9">
    <location>
        <begin position="582"/>
        <end position="644"/>
    </location>
</feature>
<evidence type="ECO:0000256" key="6">
    <source>
        <dbReference type="SAM" id="Coils"/>
    </source>
</evidence>
<evidence type="ECO:0000256" key="5">
    <source>
        <dbReference type="ARBA" id="ARBA00023242"/>
    </source>
</evidence>
<evidence type="ECO:0000256" key="7">
    <source>
        <dbReference type="SAM" id="MobiDB-lite"/>
    </source>
</evidence>
<evidence type="ECO:0000313" key="10">
    <source>
        <dbReference type="EMBL" id="PVU98210.1"/>
    </source>
</evidence>
<dbReference type="PANTHER" id="PTHR11864:SF0">
    <property type="entry name" value="PRP40 PRE-MRNA PROCESSING FACTOR 40 HOMOLOG A (YEAST)"/>
    <property type="match status" value="1"/>
</dbReference>
<dbReference type="CDD" id="cd00201">
    <property type="entry name" value="WW"/>
    <property type="match status" value="4"/>
</dbReference>
<keyword evidence="11" id="KW-1185">Reference proteome</keyword>
<feature type="coiled-coil region" evidence="6">
    <location>
        <begin position="555"/>
        <end position="590"/>
    </location>
</feature>
<dbReference type="Gene3D" id="2.20.70.10">
    <property type="match status" value="4"/>
</dbReference>
<evidence type="ECO:0000259" key="8">
    <source>
        <dbReference type="PROSITE" id="PS50020"/>
    </source>
</evidence>
<feature type="domain" description="FF" evidence="9">
    <location>
        <begin position="330"/>
        <end position="384"/>
    </location>
</feature>
<feature type="compositionally biased region" description="Basic residues" evidence="7">
    <location>
        <begin position="861"/>
        <end position="873"/>
    </location>
</feature>
<feature type="compositionally biased region" description="Polar residues" evidence="7">
    <location>
        <begin position="94"/>
        <end position="114"/>
    </location>
</feature>
<feature type="domain" description="FF" evidence="9">
    <location>
        <begin position="136"/>
        <end position="190"/>
    </location>
</feature>
<dbReference type="SUPFAM" id="SSF51045">
    <property type="entry name" value="WW domain"/>
    <property type="match status" value="4"/>
</dbReference>
<gene>
    <name evidence="10" type="ORF">BB559_001737</name>
</gene>
<dbReference type="GO" id="GO:0005685">
    <property type="term" value="C:U1 snRNP"/>
    <property type="evidence" value="ECO:0007669"/>
    <property type="project" value="TreeGrafter"/>
</dbReference>
<sequence>MTNWETHKAADGRVYYYNRETKKSSWEKPDELKTIVEIKTKWKEYVAPGGKKYWYNSETKETTWNIPDEYEKLERGTANTTDISASYENISVQGSETQSQIGHSLKSTSAAPETSNQVSENNSNVVLPSISQIKTKKDSENAFKMLLSHKNIRPEWTWEQAIRVIISHPLYNCLEPITERKRVFREYCEEAEKKEQNWETHKAADGRVYYYNRETKKSSWEKPDELKTIVEIKTKWKEYVAPGGKKYWYNSETKETTWNIPDEYEKLERGTANTTDISASYENISVQGSETQSQIGHSLKSTSAAPETSNQVSENNSNVVLPSISQIKTKKDSENAFKMLLSHKNIRPEWTWEQAIRVIISHPLYNCLEPITERKRVFREYCEEAEKKEQEIRKAERKERRARFYRMLDELPLTEDSRFRKVEILTSEREEFLAIHDSNERVSLFEDYMDSYLEILDEMQYERRKYYAKELDAVMNSFEKISVYTKWFDFKKSIQEHPRVLQLIDESNNPEKSKILSEMEFQKILEKKKSKGDDSGIIVKRNIVLVEPVDNLDFLEAFQRKISNIEKEYMEKLENQRKQRVREARKARDAFKELLNEHLVVANITPVSLWMDFYPLIKDDTRYINVLGQLGSTPLELFWDHVEELNDKVYHQRKVIEEHIREQYILIKKIVSDGGEEPVDMIKITSKTELGELEKYLTSDRFLKSAQGKVAFDNYAIPYIHEQLLIKARRREEEETKKTARGKKKALEYTIHILKSKLDPRLNSSSVWEKEKEQILLYPGFPSDFVSEAECEALFNDIVDQIRSAEKDRSPSPEPGEYVSKPRKSVGSREGDGSRSSRHQHDERSYSRSRVREDSNDRSRTRSRSSGRSRGRSRLLGGDGESYPSKKSKKAY</sequence>
<dbReference type="PROSITE" id="PS51676">
    <property type="entry name" value="FF"/>
    <property type="match status" value="3"/>
</dbReference>
<name>A0A2T9Z0U4_9FUNG</name>
<dbReference type="GO" id="GO:0045292">
    <property type="term" value="P:mRNA cis splicing, via spliceosome"/>
    <property type="evidence" value="ECO:0007669"/>
    <property type="project" value="InterPro"/>
</dbReference>
<dbReference type="Pfam" id="PF00397">
    <property type="entry name" value="WW"/>
    <property type="match status" value="4"/>
</dbReference>
<dbReference type="PROSITE" id="PS01159">
    <property type="entry name" value="WW_DOMAIN_1"/>
    <property type="match status" value="4"/>
</dbReference>
<dbReference type="SUPFAM" id="SSF81698">
    <property type="entry name" value="FF domain"/>
    <property type="match status" value="4"/>
</dbReference>
<keyword evidence="2" id="KW-0507">mRNA processing</keyword>
<dbReference type="SMART" id="SM00456">
    <property type="entry name" value="WW"/>
    <property type="match status" value="4"/>
</dbReference>
<dbReference type="STRING" id="61424.A0A2T9Z0U4"/>
<keyword evidence="5" id="KW-0539">Nucleus</keyword>
<proteinExistence type="predicted"/>